<evidence type="ECO:0000256" key="3">
    <source>
        <dbReference type="SAM" id="MobiDB-lite"/>
    </source>
</evidence>
<dbReference type="SUPFAM" id="SSF53474">
    <property type="entry name" value="alpha/beta-Hydrolases"/>
    <property type="match status" value="2"/>
</dbReference>
<dbReference type="NCBIfam" id="TIGR01840">
    <property type="entry name" value="esterase_phb"/>
    <property type="match status" value="1"/>
</dbReference>
<dbReference type="Pfam" id="PF10503">
    <property type="entry name" value="Esterase_PHB"/>
    <property type="match status" value="1"/>
</dbReference>
<evidence type="ECO:0000313" key="5">
    <source>
        <dbReference type="Proteomes" id="UP000650424"/>
    </source>
</evidence>
<evidence type="ECO:0000256" key="2">
    <source>
        <dbReference type="ARBA" id="ARBA00022801"/>
    </source>
</evidence>
<dbReference type="InterPro" id="IPR029058">
    <property type="entry name" value="AB_hydrolase_fold"/>
</dbReference>
<keyword evidence="5" id="KW-1185">Reference proteome</keyword>
<evidence type="ECO:0000256" key="1">
    <source>
        <dbReference type="ARBA" id="ARBA00022729"/>
    </source>
</evidence>
<reference evidence="4 5" key="1">
    <citation type="submission" date="2020-08" db="EMBL/GenBank/DDBJ databases">
        <title>Novel species isolated from subtropical streams in China.</title>
        <authorList>
            <person name="Lu H."/>
        </authorList>
    </citation>
    <scope>NUCLEOTIDE SEQUENCE [LARGE SCALE GENOMIC DNA]</scope>
    <source>
        <strain evidence="4 5">CY18W</strain>
    </source>
</reference>
<dbReference type="PANTHER" id="PTHR43037:SF1">
    <property type="entry name" value="BLL1128 PROTEIN"/>
    <property type="match status" value="1"/>
</dbReference>
<dbReference type="EMBL" id="JACOGF010000005">
    <property type="protein sequence ID" value="MBC3918227.1"/>
    <property type="molecule type" value="Genomic_DNA"/>
</dbReference>
<dbReference type="RefSeq" id="WP_186947489.1">
    <property type="nucleotide sequence ID" value="NZ_JACOGF010000005.1"/>
</dbReference>
<keyword evidence="2" id="KW-0378">Hydrolase</keyword>
<keyword evidence="1" id="KW-0732">Signal</keyword>
<organism evidence="4 5">
    <name type="scientific">Undibacterium hunanense</name>
    <dbReference type="NCBI Taxonomy" id="2762292"/>
    <lineage>
        <taxon>Bacteria</taxon>
        <taxon>Pseudomonadati</taxon>
        <taxon>Pseudomonadota</taxon>
        <taxon>Betaproteobacteria</taxon>
        <taxon>Burkholderiales</taxon>
        <taxon>Oxalobacteraceae</taxon>
        <taxon>Undibacterium</taxon>
    </lineage>
</organism>
<dbReference type="InterPro" id="IPR010126">
    <property type="entry name" value="Esterase_phb"/>
</dbReference>
<feature type="region of interest" description="Disordered" evidence="3">
    <location>
        <begin position="41"/>
        <end position="62"/>
    </location>
</feature>
<evidence type="ECO:0000313" key="4">
    <source>
        <dbReference type="EMBL" id="MBC3918227.1"/>
    </source>
</evidence>
<name>A0ABR6ZQT0_9BURK</name>
<dbReference type="InterPro" id="IPR050955">
    <property type="entry name" value="Plant_Biomass_Hydrol_Est"/>
</dbReference>
<gene>
    <name evidence="4" type="ORF">H8L32_12120</name>
</gene>
<protein>
    <submittedName>
        <fullName evidence="4">PHB depolymerase family esterase</fullName>
    </submittedName>
</protein>
<accession>A0ABR6ZQT0</accession>
<sequence>MTKRIGTALWRKSFTRIVSKMAKTATRAGSRVIREALTTAPEKRKRLPVTTRPVSKKRSEPGLTVGMTGARRYRLYKPPGVRGTESLPLIVMLHGCGQDAAALAASTRMNQIARRERFLVLYPEQERLANVQACWNWYDTRSGRAQREADSIDVVIDQICLTQPVDSRRIALAGLSAGASMAALMAIRHPERFRVLAMHSGIATGLAHSSATAIMAMRGRRLVADALPAGLKLPALLIMQGSKDHVVAPVNSALLAQQWAAQSGAKAGMARTVQRGARYPATMTDYRIRGQIVITLCEINGLDHAWSGGAAGHAYSDPKGPDASGMIWAFARKQFAYAA</sequence>
<comment type="caution">
    <text evidence="4">The sequence shown here is derived from an EMBL/GenBank/DDBJ whole genome shotgun (WGS) entry which is preliminary data.</text>
</comment>
<dbReference type="Proteomes" id="UP000650424">
    <property type="component" value="Unassembled WGS sequence"/>
</dbReference>
<dbReference type="Gene3D" id="3.40.50.1820">
    <property type="entry name" value="alpha/beta hydrolase"/>
    <property type="match status" value="1"/>
</dbReference>
<proteinExistence type="predicted"/>
<dbReference type="PANTHER" id="PTHR43037">
    <property type="entry name" value="UNNAMED PRODUCT-RELATED"/>
    <property type="match status" value="1"/>
</dbReference>